<dbReference type="PROSITE" id="PS01031">
    <property type="entry name" value="SHSP"/>
    <property type="match status" value="1"/>
</dbReference>
<evidence type="ECO:0000313" key="5">
    <source>
        <dbReference type="EMBL" id="TFK81281.1"/>
    </source>
</evidence>
<feature type="compositionally biased region" description="Low complexity" evidence="3">
    <location>
        <begin position="249"/>
        <end position="274"/>
    </location>
</feature>
<name>A0A5C3NVF6_9APHY</name>
<dbReference type="CDD" id="cd06464">
    <property type="entry name" value="ACD_sHsps-like"/>
    <property type="match status" value="1"/>
</dbReference>
<feature type="region of interest" description="Disordered" evidence="3">
    <location>
        <begin position="175"/>
        <end position="280"/>
    </location>
</feature>
<dbReference type="InParanoid" id="A0A5C3NVF6"/>
<dbReference type="AlphaFoldDB" id="A0A5C3NVF6"/>
<evidence type="ECO:0000313" key="6">
    <source>
        <dbReference type="Proteomes" id="UP000308197"/>
    </source>
</evidence>
<feature type="domain" description="SHSP" evidence="4">
    <location>
        <begin position="345"/>
        <end position="464"/>
    </location>
</feature>
<proteinExistence type="inferred from homology"/>
<dbReference type="SUPFAM" id="SSF49764">
    <property type="entry name" value="HSP20-like chaperones"/>
    <property type="match status" value="1"/>
</dbReference>
<dbReference type="STRING" id="1314778.A0A5C3NVF6"/>
<feature type="compositionally biased region" description="Low complexity" evidence="3">
    <location>
        <begin position="87"/>
        <end position="98"/>
    </location>
</feature>
<feature type="compositionally biased region" description="Low complexity" evidence="3">
    <location>
        <begin position="105"/>
        <end position="126"/>
    </location>
</feature>
<dbReference type="Proteomes" id="UP000308197">
    <property type="component" value="Unassembled WGS sequence"/>
</dbReference>
<evidence type="ECO:0000256" key="2">
    <source>
        <dbReference type="RuleBase" id="RU003616"/>
    </source>
</evidence>
<feature type="region of interest" description="Disordered" evidence="3">
    <location>
        <begin position="77"/>
        <end position="148"/>
    </location>
</feature>
<dbReference type="InterPro" id="IPR008978">
    <property type="entry name" value="HSP20-like_chaperone"/>
</dbReference>
<feature type="compositionally biased region" description="Polar residues" evidence="3">
    <location>
        <begin position="26"/>
        <end position="35"/>
    </location>
</feature>
<organism evidence="5 6">
    <name type="scientific">Polyporus arcularius HHB13444</name>
    <dbReference type="NCBI Taxonomy" id="1314778"/>
    <lineage>
        <taxon>Eukaryota</taxon>
        <taxon>Fungi</taxon>
        <taxon>Dikarya</taxon>
        <taxon>Basidiomycota</taxon>
        <taxon>Agaricomycotina</taxon>
        <taxon>Agaricomycetes</taxon>
        <taxon>Polyporales</taxon>
        <taxon>Polyporaceae</taxon>
        <taxon>Polyporus</taxon>
    </lineage>
</organism>
<evidence type="ECO:0000256" key="1">
    <source>
        <dbReference type="PROSITE-ProRule" id="PRU00285"/>
    </source>
</evidence>
<dbReference type="EMBL" id="ML211626">
    <property type="protein sequence ID" value="TFK81281.1"/>
    <property type="molecule type" value="Genomic_DNA"/>
</dbReference>
<keyword evidence="6" id="KW-1185">Reference proteome</keyword>
<accession>A0A5C3NVF6</accession>
<dbReference type="Pfam" id="PF00011">
    <property type="entry name" value="HSP20"/>
    <property type="match status" value="1"/>
</dbReference>
<comment type="similarity">
    <text evidence="1 2">Belongs to the small heat shock protein (HSP20) family.</text>
</comment>
<feature type="compositionally biased region" description="Low complexity" evidence="3">
    <location>
        <begin position="202"/>
        <end position="223"/>
    </location>
</feature>
<dbReference type="InterPro" id="IPR002068">
    <property type="entry name" value="A-crystallin/Hsp20_dom"/>
</dbReference>
<evidence type="ECO:0000256" key="3">
    <source>
        <dbReference type="SAM" id="MobiDB-lite"/>
    </source>
</evidence>
<dbReference type="Gene3D" id="2.60.40.790">
    <property type="match status" value="1"/>
</dbReference>
<gene>
    <name evidence="5" type="ORF">K466DRAFT_344161</name>
</gene>
<reference evidence="5 6" key="1">
    <citation type="journal article" date="2019" name="Nat. Ecol. Evol.">
        <title>Megaphylogeny resolves global patterns of mushroom evolution.</title>
        <authorList>
            <person name="Varga T."/>
            <person name="Krizsan K."/>
            <person name="Foldi C."/>
            <person name="Dima B."/>
            <person name="Sanchez-Garcia M."/>
            <person name="Sanchez-Ramirez S."/>
            <person name="Szollosi G.J."/>
            <person name="Szarkandi J.G."/>
            <person name="Papp V."/>
            <person name="Albert L."/>
            <person name="Andreopoulos W."/>
            <person name="Angelini C."/>
            <person name="Antonin V."/>
            <person name="Barry K.W."/>
            <person name="Bougher N.L."/>
            <person name="Buchanan P."/>
            <person name="Buyck B."/>
            <person name="Bense V."/>
            <person name="Catcheside P."/>
            <person name="Chovatia M."/>
            <person name="Cooper J."/>
            <person name="Damon W."/>
            <person name="Desjardin D."/>
            <person name="Finy P."/>
            <person name="Geml J."/>
            <person name="Haridas S."/>
            <person name="Hughes K."/>
            <person name="Justo A."/>
            <person name="Karasinski D."/>
            <person name="Kautmanova I."/>
            <person name="Kiss B."/>
            <person name="Kocsube S."/>
            <person name="Kotiranta H."/>
            <person name="LaButti K.M."/>
            <person name="Lechner B.E."/>
            <person name="Liimatainen K."/>
            <person name="Lipzen A."/>
            <person name="Lukacs Z."/>
            <person name="Mihaltcheva S."/>
            <person name="Morgado L.N."/>
            <person name="Niskanen T."/>
            <person name="Noordeloos M.E."/>
            <person name="Ohm R.A."/>
            <person name="Ortiz-Santana B."/>
            <person name="Ovrebo C."/>
            <person name="Racz N."/>
            <person name="Riley R."/>
            <person name="Savchenko A."/>
            <person name="Shiryaev A."/>
            <person name="Soop K."/>
            <person name="Spirin V."/>
            <person name="Szebenyi C."/>
            <person name="Tomsovsky M."/>
            <person name="Tulloss R.E."/>
            <person name="Uehling J."/>
            <person name="Grigoriev I.V."/>
            <person name="Vagvolgyi C."/>
            <person name="Papp T."/>
            <person name="Martin F.M."/>
            <person name="Miettinen O."/>
            <person name="Hibbett D.S."/>
            <person name="Nagy L.G."/>
        </authorList>
    </citation>
    <scope>NUCLEOTIDE SEQUENCE [LARGE SCALE GENOMIC DNA]</scope>
    <source>
        <strain evidence="5 6">HHB13444</strain>
    </source>
</reference>
<protein>
    <recommendedName>
        <fullName evidence="4">SHSP domain-containing protein</fullName>
    </recommendedName>
</protein>
<feature type="region of interest" description="Disordered" evidence="3">
    <location>
        <begin position="1"/>
        <end position="40"/>
    </location>
</feature>
<sequence length="467" mass="49836">MGVMPAARAVTPPRGAHTRRGCVPTTAGNGRQDMSQARRGRRIKAWTVCVTMSFPYHQYVDYSNPATPRVYAWEAASATSDQDTAHQLPPQQDPQQSAQPPPQQISPSQLQLHQLPLQPQQPSTPQELVHQLHHQPPPPPTRQQYTPHPQTIHVAPSVAQPQYRFETLTEGDFAHASATGERPGSSRRRGASKPPSLHVDTSRASSASATAAVASPGPSALSSAGGGTGPLRVPHTRAHVQSAHPYRRPQSQGASGSGTSSVVAPASGAAQAPVRSRRVSELQSAQTLETSVGGAGTAALPTVGTAMAVSCPASSSWREGLLGLSSSVDPEITPTGAHPTRLEPVRRYGIRTDIHFSTEENVVTAMFEIPGVKRNDIHITMSLCPFSRVRQVSISGMARSVLPLQGHSVRERKFGLFFRTMAVPPETKPEDIAATLEDGILTLKIPAGTPAQAEEPQTIPIPQPEFQ</sequence>
<evidence type="ECO:0000259" key="4">
    <source>
        <dbReference type="PROSITE" id="PS01031"/>
    </source>
</evidence>